<dbReference type="PROSITE" id="PS50844">
    <property type="entry name" value="AFP_LIKE"/>
    <property type="match status" value="1"/>
</dbReference>
<dbReference type="Gene3D" id="3.20.20.70">
    <property type="entry name" value="Aldolase class I"/>
    <property type="match status" value="1"/>
</dbReference>
<reference evidence="2 3" key="1">
    <citation type="submission" date="2016-02" db="EMBL/GenBank/DDBJ databases">
        <title>Ulvibacter sp. LPB0005, isolated from Thais luteostoma.</title>
        <authorList>
            <person name="Shin S.-K."/>
            <person name="Yi H."/>
        </authorList>
    </citation>
    <scope>NUCLEOTIDE SEQUENCE [LARGE SCALE GENOMIC DNA]</scope>
    <source>
        <strain evidence="2 3">LPB0005</strain>
    </source>
</reference>
<dbReference type="SUPFAM" id="SSF51569">
    <property type="entry name" value="Aldolase"/>
    <property type="match status" value="1"/>
</dbReference>
<dbReference type="InterPro" id="IPR036732">
    <property type="entry name" value="AFP_Neu5c_C_sf"/>
</dbReference>
<keyword evidence="3" id="KW-1185">Reference proteome</keyword>
<dbReference type="InterPro" id="IPR013132">
    <property type="entry name" value="PseI/NeuA/B-like_N"/>
</dbReference>
<dbReference type="OrthoDB" id="9814210at2"/>
<dbReference type="EMBL" id="LRXL01000053">
    <property type="protein sequence ID" value="OAB75738.1"/>
    <property type="molecule type" value="Genomic_DNA"/>
</dbReference>
<evidence type="ECO:0000259" key="1">
    <source>
        <dbReference type="PROSITE" id="PS50844"/>
    </source>
</evidence>
<dbReference type="InterPro" id="IPR051690">
    <property type="entry name" value="PseI-like"/>
</dbReference>
<dbReference type="AlphaFoldDB" id="A0A167EP89"/>
<dbReference type="GO" id="GO:0047444">
    <property type="term" value="F:N-acylneuraminate-9-phosphate synthase activity"/>
    <property type="evidence" value="ECO:0007669"/>
    <property type="project" value="TreeGrafter"/>
</dbReference>
<dbReference type="Pfam" id="PF03102">
    <property type="entry name" value="NeuB"/>
    <property type="match status" value="1"/>
</dbReference>
<dbReference type="PANTHER" id="PTHR42966">
    <property type="entry name" value="N-ACETYLNEURAMINATE SYNTHASE"/>
    <property type="match status" value="1"/>
</dbReference>
<dbReference type="STRING" id="1763537.ULVI_14785"/>
<comment type="caution">
    <text evidence="2">The sequence shown here is derived from an EMBL/GenBank/DDBJ whole genome shotgun (WGS) entry which is preliminary data.</text>
</comment>
<evidence type="ECO:0000313" key="2">
    <source>
        <dbReference type="EMBL" id="OAB75738.1"/>
    </source>
</evidence>
<dbReference type="GO" id="GO:0016051">
    <property type="term" value="P:carbohydrate biosynthetic process"/>
    <property type="evidence" value="ECO:0007669"/>
    <property type="project" value="InterPro"/>
</dbReference>
<gene>
    <name evidence="2" type="ORF">ULVI_14785</name>
</gene>
<organism evidence="2 3">
    <name type="scientific">Cochleicola gelatinilyticus</name>
    <dbReference type="NCBI Taxonomy" id="1763537"/>
    <lineage>
        <taxon>Bacteria</taxon>
        <taxon>Pseudomonadati</taxon>
        <taxon>Bacteroidota</taxon>
        <taxon>Flavobacteriia</taxon>
        <taxon>Flavobacteriales</taxon>
        <taxon>Flavobacteriaceae</taxon>
        <taxon>Cochleicola</taxon>
    </lineage>
</organism>
<dbReference type="InterPro" id="IPR006190">
    <property type="entry name" value="SAF_AFP_Neu5Ac"/>
</dbReference>
<sequence>MLTIAEIGQAHDGSLGMLHAYIDAVARTGAKAIKFQTHIADAESSIHEPFRVKFSKQDATRFDYWKRMEFSREAWVEIGKHCAEVGLIFISSPFSNAAVEVLEHAGVQQYKIGSGEVTNFLLLKKVIDTKKPIIISSGMSSFDELEKSVQFLKKHKADFSILQCTTSYPTQPEQYGFNVISELKERFKVPVGFSDHSATVSAGIAAVALGAEILEFHVVFDREQFGPDVSSSLTMKQAKQLVDGANAISQALQNPVDKTDNSAFSELKSIFEKSLSVNKALKKGATITFEDLEAKKPKGFGIDAANYQSVIGKKVAKDLDQWDFLTESSIVSE</sequence>
<feature type="domain" description="AFP-like" evidence="1">
    <location>
        <begin position="274"/>
        <end position="333"/>
    </location>
</feature>
<proteinExistence type="predicted"/>
<dbReference type="SUPFAM" id="SSF51269">
    <property type="entry name" value="AFP III-like domain"/>
    <property type="match status" value="1"/>
</dbReference>
<dbReference type="InterPro" id="IPR013785">
    <property type="entry name" value="Aldolase_TIM"/>
</dbReference>
<name>A0A167EP89_9FLAO</name>
<dbReference type="PANTHER" id="PTHR42966:SF1">
    <property type="entry name" value="SIALIC ACID SYNTHASE"/>
    <property type="match status" value="1"/>
</dbReference>
<evidence type="ECO:0000313" key="3">
    <source>
        <dbReference type="Proteomes" id="UP000077013"/>
    </source>
</evidence>
<protein>
    <submittedName>
        <fullName evidence="2">N-acetylneuraminate synthase</fullName>
    </submittedName>
</protein>
<accession>A0A167EP89</accession>
<dbReference type="InterPro" id="IPR057736">
    <property type="entry name" value="SAF_PseI/NeuA/NeuB"/>
</dbReference>
<dbReference type="RefSeq" id="WP_068593579.1">
    <property type="nucleotide sequence ID" value="NZ_LRXL01000053.1"/>
</dbReference>
<dbReference type="CDD" id="cd11615">
    <property type="entry name" value="SAF_NeuB_like"/>
    <property type="match status" value="1"/>
</dbReference>
<dbReference type="Proteomes" id="UP000077013">
    <property type="component" value="Unassembled WGS sequence"/>
</dbReference>
<dbReference type="Gene3D" id="3.90.1210.10">
    <property type="entry name" value="Antifreeze-like/N-acetylneuraminic acid synthase C-terminal domain"/>
    <property type="match status" value="1"/>
</dbReference>